<keyword evidence="2" id="KW-0238">DNA-binding</keyword>
<name>A0A6J5Z0L7_9ZZZZ</name>
<keyword evidence="1" id="KW-0805">Transcription regulation</keyword>
<evidence type="ECO:0000256" key="2">
    <source>
        <dbReference type="ARBA" id="ARBA00023125"/>
    </source>
</evidence>
<dbReference type="PANTHER" id="PTHR30136">
    <property type="entry name" value="HELIX-TURN-HELIX TRANSCRIPTIONAL REGULATOR, ICLR FAMILY"/>
    <property type="match status" value="1"/>
</dbReference>
<accession>A0A6J5Z0L7</accession>
<reference evidence="6" key="1">
    <citation type="submission" date="2020-05" db="EMBL/GenBank/DDBJ databases">
        <authorList>
            <person name="Chiriac C."/>
            <person name="Salcher M."/>
            <person name="Ghai R."/>
            <person name="Kavagutti S V."/>
        </authorList>
    </citation>
    <scope>NUCLEOTIDE SEQUENCE</scope>
</reference>
<evidence type="ECO:0000259" key="5">
    <source>
        <dbReference type="PROSITE" id="PS51078"/>
    </source>
</evidence>
<proteinExistence type="predicted"/>
<dbReference type="InterPro" id="IPR029016">
    <property type="entry name" value="GAF-like_dom_sf"/>
</dbReference>
<dbReference type="InterPro" id="IPR036388">
    <property type="entry name" value="WH-like_DNA-bd_sf"/>
</dbReference>
<organism evidence="6">
    <name type="scientific">freshwater metagenome</name>
    <dbReference type="NCBI Taxonomy" id="449393"/>
    <lineage>
        <taxon>unclassified sequences</taxon>
        <taxon>metagenomes</taxon>
        <taxon>ecological metagenomes</taxon>
    </lineage>
</organism>
<dbReference type="SMART" id="SM00346">
    <property type="entry name" value="HTH_ICLR"/>
    <property type="match status" value="1"/>
</dbReference>
<dbReference type="InterPro" id="IPR014757">
    <property type="entry name" value="Tscrpt_reg_IclR_C"/>
</dbReference>
<keyword evidence="3" id="KW-0804">Transcription</keyword>
<dbReference type="GO" id="GO:0003677">
    <property type="term" value="F:DNA binding"/>
    <property type="evidence" value="ECO:0007669"/>
    <property type="project" value="UniProtKB-KW"/>
</dbReference>
<dbReference type="Pfam" id="PF01614">
    <property type="entry name" value="IclR_C"/>
    <property type="match status" value="1"/>
</dbReference>
<dbReference type="PROSITE" id="PS51077">
    <property type="entry name" value="HTH_ICLR"/>
    <property type="match status" value="1"/>
</dbReference>
<dbReference type="SUPFAM" id="SSF55781">
    <property type="entry name" value="GAF domain-like"/>
    <property type="match status" value="1"/>
</dbReference>
<evidence type="ECO:0000256" key="1">
    <source>
        <dbReference type="ARBA" id="ARBA00023015"/>
    </source>
</evidence>
<dbReference type="AlphaFoldDB" id="A0A6J5Z0L7"/>
<dbReference type="Gene3D" id="3.30.450.40">
    <property type="match status" value="1"/>
</dbReference>
<dbReference type="EMBL" id="CAESAJ010000034">
    <property type="protein sequence ID" value="CAB4334692.1"/>
    <property type="molecule type" value="Genomic_DNA"/>
</dbReference>
<evidence type="ECO:0000313" key="6">
    <source>
        <dbReference type="EMBL" id="CAB4334692.1"/>
    </source>
</evidence>
<dbReference type="Pfam" id="PF09339">
    <property type="entry name" value="HTH_IclR"/>
    <property type="match status" value="1"/>
</dbReference>
<evidence type="ECO:0000256" key="3">
    <source>
        <dbReference type="ARBA" id="ARBA00023163"/>
    </source>
</evidence>
<sequence>MKSIRNKAVVSIKQKVGRGRPPKADASPVGIQAVDIAIDVLKVLVARASSMSLSELARASRLQPSRLHRYMVSFARHGLIRQSPVTGEYDLGPLARTIGAAAFGRHNGLSVVHEVLSSLCAESGCSVGIYIWTDLGPTLTRMEMGAEVQPVSLREGAALPLCGSATGRVFLAYLPSSVTRQLVKAEIASNLEEGLAVWPEQKLSSELEKIRANRIYWTSEAILPASLAVSPVFSASGKLHSVFVVIRKRGQNKKPELQRLQKLIESKLDLLALELT</sequence>
<dbReference type="InterPro" id="IPR050707">
    <property type="entry name" value="HTH_MetabolicPath_Reg"/>
</dbReference>
<dbReference type="InterPro" id="IPR036390">
    <property type="entry name" value="WH_DNA-bd_sf"/>
</dbReference>
<dbReference type="SUPFAM" id="SSF46785">
    <property type="entry name" value="Winged helix' DNA-binding domain"/>
    <property type="match status" value="1"/>
</dbReference>
<dbReference type="InterPro" id="IPR005471">
    <property type="entry name" value="Tscrpt_reg_IclR_N"/>
</dbReference>
<dbReference type="Gene3D" id="1.10.10.10">
    <property type="entry name" value="Winged helix-like DNA-binding domain superfamily/Winged helix DNA-binding domain"/>
    <property type="match status" value="1"/>
</dbReference>
<feature type="domain" description="HTH iclR-type" evidence="4">
    <location>
        <begin position="31"/>
        <end position="93"/>
    </location>
</feature>
<dbReference type="PROSITE" id="PS51078">
    <property type="entry name" value="ICLR_ED"/>
    <property type="match status" value="1"/>
</dbReference>
<protein>
    <submittedName>
        <fullName evidence="6">Unannotated protein</fullName>
    </submittedName>
</protein>
<dbReference type="GO" id="GO:0045892">
    <property type="term" value="P:negative regulation of DNA-templated transcription"/>
    <property type="evidence" value="ECO:0007669"/>
    <property type="project" value="TreeGrafter"/>
</dbReference>
<gene>
    <name evidence="6" type="ORF">UFOPK3770_00474</name>
</gene>
<feature type="domain" description="IclR-ED" evidence="5">
    <location>
        <begin position="94"/>
        <end position="276"/>
    </location>
</feature>
<evidence type="ECO:0000259" key="4">
    <source>
        <dbReference type="PROSITE" id="PS51077"/>
    </source>
</evidence>
<dbReference type="PANTHER" id="PTHR30136:SF8">
    <property type="entry name" value="TRANSCRIPTIONAL REGULATORY PROTEIN"/>
    <property type="match status" value="1"/>
</dbReference>
<dbReference type="GO" id="GO:0003700">
    <property type="term" value="F:DNA-binding transcription factor activity"/>
    <property type="evidence" value="ECO:0007669"/>
    <property type="project" value="TreeGrafter"/>
</dbReference>